<dbReference type="AlphaFoldDB" id="A0A0D0BEY5"/>
<dbReference type="OrthoDB" id="2857352at2759"/>
<evidence type="ECO:0000313" key="3">
    <source>
        <dbReference type="Proteomes" id="UP000053593"/>
    </source>
</evidence>
<accession>A0A0D0BEY5</accession>
<dbReference type="EMBL" id="KN834767">
    <property type="protein sequence ID" value="KIK62355.1"/>
    <property type="molecule type" value="Genomic_DNA"/>
</dbReference>
<evidence type="ECO:0000256" key="1">
    <source>
        <dbReference type="SAM" id="MobiDB-lite"/>
    </source>
</evidence>
<keyword evidence="3" id="KW-1185">Reference proteome</keyword>
<evidence type="ECO:0000313" key="2">
    <source>
        <dbReference type="EMBL" id="KIK62355.1"/>
    </source>
</evidence>
<dbReference type="HOGENOM" id="CLU_1142695_0_0_1"/>
<reference evidence="2 3" key="1">
    <citation type="submission" date="2014-04" db="EMBL/GenBank/DDBJ databases">
        <title>Evolutionary Origins and Diversification of the Mycorrhizal Mutualists.</title>
        <authorList>
            <consortium name="DOE Joint Genome Institute"/>
            <consortium name="Mycorrhizal Genomics Consortium"/>
            <person name="Kohler A."/>
            <person name="Kuo A."/>
            <person name="Nagy L.G."/>
            <person name="Floudas D."/>
            <person name="Copeland A."/>
            <person name="Barry K.W."/>
            <person name="Cichocki N."/>
            <person name="Veneault-Fourrey C."/>
            <person name="LaButti K."/>
            <person name="Lindquist E.A."/>
            <person name="Lipzen A."/>
            <person name="Lundell T."/>
            <person name="Morin E."/>
            <person name="Murat C."/>
            <person name="Riley R."/>
            <person name="Ohm R."/>
            <person name="Sun H."/>
            <person name="Tunlid A."/>
            <person name="Henrissat B."/>
            <person name="Grigoriev I.V."/>
            <person name="Hibbett D.S."/>
            <person name="Martin F."/>
        </authorList>
    </citation>
    <scope>NUCLEOTIDE SEQUENCE [LARGE SCALE GENOMIC DNA]</scope>
    <source>
        <strain evidence="2 3">FD-317 M1</strain>
    </source>
</reference>
<dbReference type="Proteomes" id="UP000053593">
    <property type="component" value="Unassembled WGS sequence"/>
</dbReference>
<organism evidence="2 3">
    <name type="scientific">Collybiopsis luxurians FD-317 M1</name>
    <dbReference type="NCBI Taxonomy" id="944289"/>
    <lineage>
        <taxon>Eukaryota</taxon>
        <taxon>Fungi</taxon>
        <taxon>Dikarya</taxon>
        <taxon>Basidiomycota</taxon>
        <taxon>Agaricomycotina</taxon>
        <taxon>Agaricomycetes</taxon>
        <taxon>Agaricomycetidae</taxon>
        <taxon>Agaricales</taxon>
        <taxon>Marasmiineae</taxon>
        <taxon>Omphalotaceae</taxon>
        <taxon>Collybiopsis</taxon>
        <taxon>Collybiopsis luxurians</taxon>
    </lineage>
</organism>
<feature type="compositionally biased region" description="Polar residues" evidence="1">
    <location>
        <begin position="64"/>
        <end position="77"/>
    </location>
</feature>
<sequence>MFLETSHSETLAASAMLQNYWRADGRNSDDCDDKREVTNSNDIIPDRMNEANIIQGDAIQEQVENSSTFSQHPTPSATVDIEPLRRRRRSKSVDAEFTERRRDSSTGHTPYPPAKDTPHMFNSSENFSINGGHFNTIGGNMNSNTYNDESTMMIFNQCTFSNDNPSDEDTSPDSYPAFYHQAPSSPYSAVSSNSCITFPPYPRPKPNYGVSDVLDKLLLRSNGCQLVQLVACLFGMLELSWLD</sequence>
<gene>
    <name evidence="2" type="ORF">GYMLUDRAFT_242543</name>
</gene>
<feature type="compositionally biased region" description="Basic and acidic residues" evidence="1">
    <location>
        <begin position="91"/>
        <end position="105"/>
    </location>
</feature>
<protein>
    <submittedName>
        <fullName evidence="2">Uncharacterized protein</fullName>
    </submittedName>
</protein>
<name>A0A0D0BEY5_9AGAR</name>
<proteinExistence type="predicted"/>
<feature type="region of interest" description="Disordered" evidence="1">
    <location>
        <begin position="64"/>
        <end position="124"/>
    </location>
</feature>